<dbReference type="PANTHER" id="PTHR36339:SF2">
    <property type="entry name" value="F23A5.5"/>
    <property type="match status" value="1"/>
</dbReference>
<sequence>MLSGGVRWLRSSERFKFLTTSFSTNAKTTYYSFCTSSANKNNNKNMIVDERYRQLENLDMVTAAKILFSDPPKKRKFGYPFSFPLTMFTLSPLALFRISSSTFAALNMSTSLPLFGSVFYYHIWSFKLQIEYLFTRLVAFELIPRTYFDKLILFDFHLVQFFFACLPSVAVYLVAQYARYEMRKMEVDACDHRIPVHNLSIQFRALSKEVEQKRKLKEEEEAKEKEKEMELNPPEEKEEKSDPQLAQVKVRLEKLEEAVKEIVVETKKHSGSNLGENQATDDEKKRLNSSAPRDPSTTDSASNKAVDEDHSGKRDILKSKPKLREETKGSVATPNPSLQDPKGNQSGGAS</sequence>
<feature type="compositionally biased region" description="Polar residues" evidence="1">
    <location>
        <begin position="288"/>
        <end position="303"/>
    </location>
</feature>
<feature type="region of interest" description="Disordered" evidence="1">
    <location>
        <begin position="264"/>
        <end position="350"/>
    </location>
</feature>
<protein>
    <submittedName>
        <fullName evidence="3">Uncharacterized protein</fullName>
    </submittedName>
</protein>
<gene>
    <name evidence="3" type="ORF">D0Y65_021243</name>
</gene>
<proteinExistence type="predicted"/>
<organism evidence="3 4">
    <name type="scientific">Glycine soja</name>
    <name type="common">Wild soybean</name>
    <dbReference type="NCBI Taxonomy" id="3848"/>
    <lineage>
        <taxon>Eukaryota</taxon>
        <taxon>Viridiplantae</taxon>
        <taxon>Streptophyta</taxon>
        <taxon>Embryophyta</taxon>
        <taxon>Tracheophyta</taxon>
        <taxon>Spermatophyta</taxon>
        <taxon>Magnoliopsida</taxon>
        <taxon>eudicotyledons</taxon>
        <taxon>Gunneridae</taxon>
        <taxon>Pentapetalae</taxon>
        <taxon>rosids</taxon>
        <taxon>fabids</taxon>
        <taxon>Fabales</taxon>
        <taxon>Fabaceae</taxon>
        <taxon>Papilionoideae</taxon>
        <taxon>50 kb inversion clade</taxon>
        <taxon>NPAAA clade</taxon>
        <taxon>indigoferoid/millettioid clade</taxon>
        <taxon>Phaseoleae</taxon>
        <taxon>Glycine</taxon>
        <taxon>Glycine subgen. Soja</taxon>
    </lineage>
</organism>
<feature type="transmembrane region" description="Helical" evidence="2">
    <location>
        <begin position="151"/>
        <end position="175"/>
    </location>
</feature>
<comment type="caution">
    <text evidence="3">The sequence shown here is derived from an EMBL/GenBank/DDBJ whole genome shotgun (WGS) entry which is preliminary data.</text>
</comment>
<keyword evidence="2" id="KW-0812">Transmembrane</keyword>
<feature type="transmembrane region" description="Helical" evidence="2">
    <location>
        <begin position="103"/>
        <end position="123"/>
    </location>
</feature>
<dbReference type="EMBL" id="QZWG01000008">
    <property type="protein sequence ID" value="RZB98142.1"/>
    <property type="molecule type" value="Genomic_DNA"/>
</dbReference>
<feature type="compositionally biased region" description="Polar residues" evidence="1">
    <location>
        <begin position="330"/>
        <end position="344"/>
    </location>
</feature>
<keyword evidence="2" id="KW-1133">Transmembrane helix</keyword>
<dbReference type="Proteomes" id="UP000289340">
    <property type="component" value="Chromosome 8"/>
</dbReference>
<dbReference type="AlphaFoldDB" id="A0A445JI51"/>
<dbReference type="PANTHER" id="PTHR36339">
    <property type="entry name" value="F23A5.5"/>
    <property type="match status" value="1"/>
</dbReference>
<keyword evidence="4" id="KW-1185">Reference proteome</keyword>
<accession>A0A445JI51</accession>
<evidence type="ECO:0000256" key="1">
    <source>
        <dbReference type="SAM" id="MobiDB-lite"/>
    </source>
</evidence>
<keyword evidence="2" id="KW-0472">Membrane</keyword>
<evidence type="ECO:0000313" key="4">
    <source>
        <dbReference type="Proteomes" id="UP000289340"/>
    </source>
</evidence>
<feature type="region of interest" description="Disordered" evidence="1">
    <location>
        <begin position="215"/>
        <end position="245"/>
    </location>
</feature>
<evidence type="ECO:0000256" key="2">
    <source>
        <dbReference type="SAM" id="Phobius"/>
    </source>
</evidence>
<feature type="compositionally biased region" description="Basic and acidic residues" evidence="1">
    <location>
        <begin position="215"/>
        <end position="242"/>
    </location>
</feature>
<reference evidence="3 4" key="1">
    <citation type="submission" date="2018-09" db="EMBL/GenBank/DDBJ databases">
        <title>A high-quality reference genome of wild soybean provides a powerful tool to mine soybean genomes.</title>
        <authorList>
            <person name="Xie M."/>
            <person name="Chung C.Y.L."/>
            <person name="Li M.-W."/>
            <person name="Wong F.-L."/>
            <person name="Chan T.-F."/>
            <person name="Lam H.-M."/>
        </authorList>
    </citation>
    <scope>NUCLEOTIDE SEQUENCE [LARGE SCALE GENOMIC DNA]</scope>
    <source>
        <strain evidence="4">cv. W05</strain>
        <tissue evidence="3">Hypocotyl of etiolated seedlings</tissue>
    </source>
</reference>
<feature type="transmembrane region" description="Helical" evidence="2">
    <location>
        <begin position="77"/>
        <end position="96"/>
    </location>
</feature>
<evidence type="ECO:0000313" key="3">
    <source>
        <dbReference type="EMBL" id="RZB98142.1"/>
    </source>
</evidence>
<name>A0A445JI51_GLYSO</name>
<feature type="compositionally biased region" description="Basic and acidic residues" evidence="1">
    <location>
        <begin position="305"/>
        <end position="328"/>
    </location>
</feature>